<keyword evidence="5" id="KW-0067">ATP-binding</keyword>
<protein>
    <recommendedName>
        <fullName evidence="3">asparagine synthase (glutamine-hydrolyzing)</fullName>
        <ecNumber evidence="3">6.3.5.4</ecNumber>
    </recommendedName>
</protein>
<keyword evidence="4" id="KW-0547">Nucleotide-binding</keyword>
<dbReference type="Proteomes" id="UP000587880">
    <property type="component" value="Unassembled WGS sequence"/>
</dbReference>
<dbReference type="EMBL" id="JABAGD010000093">
    <property type="protein sequence ID" value="NMF07940.1"/>
    <property type="molecule type" value="Genomic_DNA"/>
</dbReference>
<evidence type="ECO:0000256" key="2">
    <source>
        <dbReference type="ARBA" id="ARBA00005752"/>
    </source>
</evidence>
<dbReference type="InterPro" id="IPR001962">
    <property type="entry name" value="Asn_synthase"/>
</dbReference>
<dbReference type="PANTHER" id="PTHR43284">
    <property type="entry name" value="ASPARAGINE SYNTHETASE (GLUTAMINE-HYDROLYZING)"/>
    <property type="match status" value="1"/>
</dbReference>
<dbReference type="PANTHER" id="PTHR43284:SF1">
    <property type="entry name" value="ASPARAGINE SYNTHETASE"/>
    <property type="match status" value="1"/>
</dbReference>
<dbReference type="GO" id="GO:0005524">
    <property type="term" value="F:ATP binding"/>
    <property type="evidence" value="ECO:0007669"/>
    <property type="project" value="UniProtKB-KW"/>
</dbReference>
<evidence type="ECO:0000256" key="7">
    <source>
        <dbReference type="ARBA" id="ARBA00048741"/>
    </source>
</evidence>
<evidence type="ECO:0000313" key="11">
    <source>
        <dbReference type="Proteomes" id="UP000587880"/>
    </source>
</evidence>
<dbReference type="InterPro" id="IPR006426">
    <property type="entry name" value="Asn_synth_AEB"/>
</dbReference>
<evidence type="ECO:0000259" key="8">
    <source>
        <dbReference type="Pfam" id="PF00733"/>
    </source>
</evidence>
<dbReference type="RefSeq" id="WP_168983542.1">
    <property type="nucleotide sequence ID" value="NZ_JABAGD010000093.1"/>
</dbReference>
<evidence type="ECO:0000256" key="5">
    <source>
        <dbReference type="ARBA" id="ARBA00022840"/>
    </source>
</evidence>
<dbReference type="InterPro" id="IPR014729">
    <property type="entry name" value="Rossmann-like_a/b/a_fold"/>
</dbReference>
<evidence type="ECO:0000256" key="1">
    <source>
        <dbReference type="ARBA" id="ARBA00005187"/>
    </source>
</evidence>
<evidence type="ECO:0000259" key="9">
    <source>
        <dbReference type="Pfam" id="PF13537"/>
    </source>
</evidence>
<gene>
    <name evidence="10" type="ORF">HF849_25035</name>
</gene>
<name>A0A7X9XS55_CLOBE</name>
<comment type="catalytic activity">
    <reaction evidence="7">
        <text>L-aspartate + L-glutamine + ATP + H2O = L-asparagine + L-glutamate + AMP + diphosphate + H(+)</text>
        <dbReference type="Rhea" id="RHEA:12228"/>
        <dbReference type="ChEBI" id="CHEBI:15377"/>
        <dbReference type="ChEBI" id="CHEBI:15378"/>
        <dbReference type="ChEBI" id="CHEBI:29985"/>
        <dbReference type="ChEBI" id="CHEBI:29991"/>
        <dbReference type="ChEBI" id="CHEBI:30616"/>
        <dbReference type="ChEBI" id="CHEBI:33019"/>
        <dbReference type="ChEBI" id="CHEBI:58048"/>
        <dbReference type="ChEBI" id="CHEBI:58359"/>
        <dbReference type="ChEBI" id="CHEBI:456215"/>
        <dbReference type="EC" id="6.3.5.4"/>
    </reaction>
</comment>
<accession>A0A7X9XS55</accession>
<dbReference type="Pfam" id="PF13537">
    <property type="entry name" value="GATase_7"/>
    <property type="match status" value="1"/>
</dbReference>
<reference evidence="10 11" key="1">
    <citation type="submission" date="2020-04" db="EMBL/GenBank/DDBJ databases">
        <authorList>
            <person name="Hitch T.C.A."/>
            <person name="Wylensek D."/>
            <person name="Clavel T."/>
        </authorList>
    </citation>
    <scope>NUCLEOTIDE SEQUENCE [LARGE SCALE GENOMIC DNA]</scope>
    <source>
        <strain evidence="10 11">WB01_NA02</strain>
    </source>
</reference>
<organism evidence="10 11">
    <name type="scientific">Clostridium beijerinckii</name>
    <name type="common">Clostridium MP</name>
    <dbReference type="NCBI Taxonomy" id="1520"/>
    <lineage>
        <taxon>Bacteria</taxon>
        <taxon>Bacillati</taxon>
        <taxon>Bacillota</taxon>
        <taxon>Clostridia</taxon>
        <taxon>Eubacteriales</taxon>
        <taxon>Clostridiaceae</taxon>
        <taxon>Clostridium</taxon>
    </lineage>
</organism>
<dbReference type="GO" id="GO:0004066">
    <property type="term" value="F:asparagine synthase (glutamine-hydrolyzing) activity"/>
    <property type="evidence" value="ECO:0007669"/>
    <property type="project" value="UniProtKB-EC"/>
</dbReference>
<dbReference type="EC" id="6.3.5.4" evidence="3"/>
<sequence>MKWYYGGINIEKQNYDINEKLNLYYNIKRKFYVNKYSTSNTNYFEATNNEEIREKVNGDNLILLGDINIKNVQELKEKYNLGNKNNYEVVKFLYESYGINFTNHLYGGFSLVIIDYIKNKIYLIRDQLGEKELYWGIRENKIFFGSDLFLIDDFYNKTMLNSEYFKLYCENLAYTDFTLTPYKNIFRVNSASYIEINMDNFKYSENKYWRLELVEEKLNLKNEEEYVDKFKQLLVNSINDSAYENKYKALALSGGLDSTAIFAMTRKYTNSKVKPYCAVFEELSVCDERQYIDETMKMYNQEYNYIKCDDCGVLVNYPEDYFYTSEPHINVLNKKFVEKLYSKIQEDNIQVLYDGFFADHILTGNIIFLLDKRVSRKEKWRIIDEFAGTMNLNFVEILYRYLILPKIDRGYIPEIDHNLLKTNRSDLVKVRKYSNKEMVLQLKAISSKLFGDKEVAPRYNIERVHPFIDRRIIEFLYCIPGELKLNGQMSKYILRQAVKDIVPRAIVKRINKTQHVELTQKGLRDNWNKIFNKLKVGRITKIPYITITKEEWIEELLKFRSGQIPNDKMYIYLSLEVWLQQVEDKYGNLEFE</sequence>
<feature type="domain" description="Glutamine amidotransferase type-2" evidence="9">
    <location>
        <begin position="68"/>
        <end position="148"/>
    </location>
</feature>
<feature type="domain" description="Asparagine synthetase" evidence="8">
    <location>
        <begin position="230"/>
        <end position="534"/>
    </location>
</feature>
<dbReference type="GO" id="GO:0006529">
    <property type="term" value="P:asparagine biosynthetic process"/>
    <property type="evidence" value="ECO:0007669"/>
    <property type="project" value="UniProtKB-KW"/>
</dbReference>
<comment type="caution">
    <text evidence="10">The sequence shown here is derived from an EMBL/GenBank/DDBJ whole genome shotgun (WGS) entry which is preliminary data.</text>
</comment>
<proteinExistence type="inferred from homology"/>
<dbReference type="InterPro" id="IPR029055">
    <property type="entry name" value="Ntn_hydrolases_N"/>
</dbReference>
<evidence type="ECO:0000256" key="4">
    <source>
        <dbReference type="ARBA" id="ARBA00022741"/>
    </source>
</evidence>
<comment type="pathway">
    <text evidence="1">Amino-acid biosynthesis; L-asparagine biosynthesis; L-asparagine from L-aspartate (L-Gln route): step 1/1.</text>
</comment>
<dbReference type="InterPro" id="IPR017932">
    <property type="entry name" value="GATase_2_dom"/>
</dbReference>
<dbReference type="InterPro" id="IPR051786">
    <property type="entry name" value="ASN_synthetase/amidase"/>
</dbReference>
<keyword evidence="6" id="KW-0061">Asparagine biosynthesis</keyword>
<evidence type="ECO:0000256" key="6">
    <source>
        <dbReference type="ARBA" id="ARBA00022888"/>
    </source>
</evidence>
<dbReference type="SUPFAM" id="SSF52402">
    <property type="entry name" value="Adenine nucleotide alpha hydrolases-like"/>
    <property type="match status" value="1"/>
</dbReference>
<dbReference type="Gene3D" id="3.60.20.10">
    <property type="entry name" value="Glutamine Phosphoribosylpyrophosphate, subunit 1, domain 1"/>
    <property type="match status" value="1"/>
</dbReference>
<dbReference type="PIRSF" id="PIRSF001589">
    <property type="entry name" value="Asn_synthetase_glu-h"/>
    <property type="match status" value="1"/>
</dbReference>
<dbReference type="Pfam" id="PF00733">
    <property type="entry name" value="Asn_synthase"/>
    <property type="match status" value="1"/>
</dbReference>
<evidence type="ECO:0000256" key="3">
    <source>
        <dbReference type="ARBA" id="ARBA00012737"/>
    </source>
</evidence>
<evidence type="ECO:0000313" key="10">
    <source>
        <dbReference type="EMBL" id="NMF07940.1"/>
    </source>
</evidence>
<dbReference type="AlphaFoldDB" id="A0A7X9XS55"/>
<dbReference type="Gene3D" id="3.40.50.620">
    <property type="entry name" value="HUPs"/>
    <property type="match status" value="1"/>
</dbReference>
<comment type="similarity">
    <text evidence="2">Belongs to the asparagine synthetase family.</text>
</comment>
<dbReference type="SUPFAM" id="SSF56235">
    <property type="entry name" value="N-terminal nucleophile aminohydrolases (Ntn hydrolases)"/>
    <property type="match status" value="1"/>
</dbReference>
<keyword evidence="6" id="KW-0028">Amino-acid biosynthesis</keyword>